<comment type="caution">
    <text evidence="1">The sequence shown here is derived from an EMBL/GenBank/DDBJ whole genome shotgun (WGS) entry which is preliminary data.</text>
</comment>
<sequence length="34" mass="3970">IAYQTSDKEIIHNFNKALGWFKKANPEAYMVLLD</sequence>
<accession>X1E1Y8</accession>
<protein>
    <submittedName>
        <fullName evidence="1">Uncharacterized protein</fullName>
    </submittedName>
</protein>
<reference evidence="1" key="1">
    <citation type="journal article" date="2014" name="Front. Microbiol.">
        <title>High frequency of phylogenetically diverse reductive dehalogenase-homologous genes in deep subseafloor sedimentary metagenomes.</title>
        <authorList>
            <person name="Kawai M."/>
            <person name="Futagami T."/>
            <person name="Toyoda A."/>
            <person name="Takaki Y."/>
            <person name="Nishi S."/>
            <person name="Hori S."/>
            <person name="Arai W."/>
            <person name="Tsubouchi T."/>
            <person name="Morono Y."/>
            <person name="Uchiyama I."/>
            <person name="Ito T."/>
            <person name="Fujiyama A."/>
            <person name="Inagaki F."/>
            <person name="Takami H."/>
        </authorList>
    </citation>
    <scope>NUCLEOTIDE SEQUENCE</scope>
    <source>
        <strain evidence="1">Expedition CK06-06</strain>
    </source>
</reference>
<dbReference type="AlphaFoldDB" id="X1E1Y8"/>
<organism evidence="1">
    <name type="scientific">marine sediment metagenome</name>
    <dbReference type="NCBI Taxonomy" id="412755"/>
    <lineage>
        <taxon>unclassified sequences</taxon>
        <taxon>metagenomes</taxon>
        <taxon>ecological metagenomes</taxon>
    </lineage>
</organism>
<proteinExistence type="predicted"/>
<feature type="non-terminal residue" evidence="1">
    <location>
        <position position="1"/>
    </location>
</feature>
<name>X1E1Y8_9ZZZZ</name>
<gene>
    <name evidence="1" type="ORF">S01H4_43911</name>
</gene>
<evidence type="ECO:0000313" key="1">
    <source>
        <dbReference type="EMBL" id="GAH02673.1"/>
    </source>
</evidence>
<dbReference type="EMBL" id="BART01024277">
    <property type="protein sequence ID" value="GAH02673.1"/>
    <property type="molecule type" value="Genomic_DNA"/>
</dbReference>